<dbReference type="AlphaFoldDB" id="A0A5C8ZEP9"/>
<feature type="transmembrane region" description="Helical" evidence="2">
    <location>
        <begin position="154"/>
        <end position="172"/>
    </location>
</feature>
<protein>
    <submittedName>
        <fullName evidence="3">Uncharacterized protein</fullName>
    </submittedName>
</protein>
<feature type="compositionally biased region" description="Low complexity" evidence="1">
    <location>
        <begin position="69"/>
        <end position="86"/>
    </location>
</feature>
<feature type="compositionally biased region" description="Low complexity" evidence="1">
    <location>
        <begin position="513"/>
        <end position="528"/>
    </location>
</feature>
<evidence type="ECO:0000256" key="1">
    <source>
        <dbReference type="SAM" id="MobiDB-lite"/>
    </source>
</evidence>
<feature type="compositionally biased region" description="Basic and acidic residues" evidence="1">
    <location>
        <begin position="421"/>
        <end position="434"/>
    </location>
</feature>
<keyword evidence="4" id="KW-1185">Reference proteome</keyword>
<feature type="region of interest" description="Disordered" evidence="1">
    <location>
        <begin position="413"/>
        <end position="434"/>
    </location>
</feature>
<feature type="transmembrane region" description="Helical" evidence="2">
    <location>
        <begin position="372"/>
        <end position="402"/>
    </location>
</feature>
<name>A0A5C8ZEP9_9ACTN</name>
<dbReference type="Proteomes" id="UP000321234">
    <property type="component" value="Unassembled WGS sequence"/>
</dbReference>
<sequence>MSPSAAGTPSAVGSAGAAARTAGGALEPSGPGEGPRAPGSATASLLVALLLVLVPTGAAIASVALPLPSPSAGAAQQEQQVAPAPGDTIPVPDQSPSPGPTEAPTSPSSPADPGAPATPGSPATTAAACPSGLLGWLTSPYAADDCLAATLAQSVSWLFTYTITAVTTYAAFNPLRGNYWQVYLWHWALLSAVALVVAVVRWLVSLVLEGAVEGVRSAGRSFALLAVGLPAAFSVPFFLLLVDAGVLAVTGAFAGVFAARVTELTAQLSHGLLLGDSPGALLATLLLAAFLFPLLLVVLFTFVLRQIAVYAIPVFGQFGLLPAIAGDGGHALRSYVRVMASTLLFPLQVVDLLVVGVSFMDFTTYGEGFVTLLYLIGIVLFALIGGSLLSLLFGTAAGNAAYAGARARARGRGRGRLRLRPAREQRRDRPSRLEGTRLGALVGGRWEARRRDREAQRAEREARRSPVNPLYWVGRSASSTSNAAGTGPAARDDGGSPDRTHGDRARERRGRRIAGAGSSSTSRTPPASRGRRPRGPRA</sequence>
<keyword evidence="2" id="KW-0812">Transmembrane</keyword>
<feature type="compositionally biased region" description="Basic and acidic residues" evidence="1">
    <location>
        <begin position="490"/>
        <end position="506"/>
    </location>
</feature>
<keyword evidence="2" id="KW-1133">Transmembrane helix</keyword>
<evidence type="ECO:0000313" key="3">
    <source>
        <dbReference type="EMBL" id="TXR56297.1"/>
    </source>
</evidence>
<comment type="caution">
    <text evidence="3">The sequence shown here is derived from an EMBL/GenBank/DDBJ whole genome shotgun (WGS) entry which is preliminary data.</text>
</comment>
<feature type="transmembrane region" description="Helical" evidence="2">
    <location>
        <begin position="45"/>
        <end position="65"/>
    </location>
</feature>
<feature type="compositionally biased region" description="Low complexity" evidence="1">
    <location>
        <begin position="1"/>
        <end position="25"/>
    </location>
</feature>
<feature type="region of interest" description="Disordered" evidence="1">
    <location>
        <begin position="69"/>
        <end position="123"/>
    </location>
</feature>
<accession>A0A5C8ZEP9</accession>
<feature type="region of interest" description="Disordered" evidence="1">
    <location>
        <begin position="471"/>
        <end position="538"/>
    </location>
</feature>
<feature type="transmembrane region" description="Helical" evidence="2">
    <location>
        <begin position="184"/>
        <end position="204"/>
    </location>
</feature>
<gene>
    <name evidence="3" type="ORF">FMM08_09245</name>
</gene>
<dbReference type="RefSeq" id="WP_147926090.1">
    <property type="nucleotide sequence ID" value="NZ_VKAC01000005.1"/>
</dbReference>
<feature type="compositionally biased region" description="Low complexity" evidence="1">
    <location>
        <begin position="102"/>
        <end position="123"/>
    </location>
</feature>
<feature type="transmembrane region" description="Helical" evidence="2">
    <location>
        <begin position="307"/>
        <end position="326"/>
    </location>
</feature>
<feature type="compositionally biased region" description="Basic residues" evidence="1">
    <location>
        <begin position="529"/>
        <end position="538"/>
    </location>
</feature>
<evidence type="ECO:0000313" key="4">
    <source>
        <dbReference type="Proteomes" id="UP000321234"/>
    </source>
</evidence>
<feature type="transmembrane region" description="Helical" evidence="2">
    <location>
        <begin position="280"/>
        <end position="301"/>
    </location>
</feature>
<feature type="region of interest" description="Disordered" evidence="1">
    <location>
        <begin position="1"/>
        <end position="40"/>
    </location>
</feature>
<dbReference type="OrthoDB" id="9832408at2"/>
<feature type="compositionally biased region" description="Low complexity" evidence="1">
    <location>
        <begin position="476"/>
        <end position="489"/>
    </location>
</feature>
<organism evidence="3 4">
    <name type="scientific">Quadrisphaera setariae</name>
    <dbReference type="NCBI Taxonomy" id="2593304"/>
    <lineage>
        <taxon>Bacteria</taxon>
        <taxon>Bacillati</taxon>
        <taxon>Actinomycetota</taxon>
        <taxon>Actinomycetes</taxon>
        <taxon>Kineosporiales</taxon>
        <taxon>Kineosporiaceae</taxon>
        <taxon>Quadrisphaera</taxon>
    </lineage>
</organism>
<proteinExistence type="predicted"/>
<dbReference type="EMBL" id="VKAC01000005">
    <property type="protein sequence ID" value="TXR56297.1"/>
    <property type="molecule type" value="Genomic_DNA"/>
</dbReference>
<reference evidence="3 4" key="1">
    <citation type="submission" date="2019-07" db="EMBL/GenBank/DDBJ databases">
        <title>Quadrisphaera sp. strain DD2A genome sequencing and assembly.</title>
        <authorList>
            <person name="Kim I."/>
        </authorList>
    </citation>
    <scope>NUCLEOTIDE SEQUENCE [LARGE SCALE GENOMIC DNA]</scope>
    <source>
        <strain evidence="3 4">DD2A</strain>
    </source>
</reference>
<feature type="transmembrane region" description="Helical" evidence="2">
    <location>
        <begin position="338"/>
        <end position="360"/>
    </location>
</feature>
<keyword evidence="2" id="KW-0472">Membrane</keyword>
<evidence type="ECO:0000256" key="2">
    <source>
        <dbReference type="SAM" id="Phobius"/>
    </source>
</evidence>